<organism evidence="1 2">
    <name type="scientific">Caloramator fervidus</name>
    <dbReference type="NCBI Taxonomy" id="29344"/>
    <lineage>
        <taxon>Bacteria</taxon>
        <taxon>Bacillati</taxon>
        <taxon>Bacillota</taxon>
        <taxon>Clostridia</taxon>
        <taxon>Eubacteriales</taxon>
        <taxon>Clostridiaceae</taxon>
        <taxon>Caloramator</taxon>
    </lineage>
</organism>
<protein>
    <submittedName>
        <fullName evidence="1">Uncharacterized protein family (UPF0180)</fullName>
    </submittedName>
</protein>
<keyword evidence="2" id="KW-1185">Reference proteome</keyword>
<evidence type="ECO:0000313" key="2">
    <source>
        <dbReference type="Proteomes" id="UP000242850"/>
    </source>
</evidence>
<reference evidence="2" key="1">
    <citation type="submission" date="2016-10" db="EMBL/GenBank/DDBJ databases">
        <authorList>
            <person name="Varghese N."/>
            <person name="Submissions S."/>
        </authorList>
    </citation>
    <scope>NUCLEOTIDE SEQUENCE [LARGE SCALE GENOMIC DNA]</scope>
    <source>
        <strain evidence="2">DSM 5463</strain>
    </source>
</reference>
<dbReference type="EMBL" id="FNUK01000019">
    <property type="protein sequence ID" value="SEF98413.1"/>
    <property type="molecule type" value="Genomic_DNA"/>
</dbReference>
<name>A0A1H5WGC3_9CLOT</name>
<gene>
    <name evidence="1" type="ORF">SAMN05660865_01469</name>
</gene>
<dbReference type="RefSeq" id="WP_103896410.1">
    <property type="nucleotide sequence ID" value="NZ_FNUK01000019.1"/>
</dbReference>
<sequence>MIISVEDSLENIYQELKNLGYEVYKISQNIPSDIYIYSETNTPLIKLNSIIQAKDQGSFILNCDNMNLQDIIFSIHHKTYSPLF</sequence>
<accession>A0A1H5WGC3</accession>
<proteinExistence type="predicted"/>
<dbReference type="OrthoDB" id="1954110at2"/>
<dbReference type="InterPro" id="IPR005370">
    <property type="entry name" value="UPF0180"/>
</dbReference>
<evidence type="ECO:0000313" key="1">
    <source>
        <dbReference type="EMBL" id="SEF98413.1"/>
    </source>
</evidence>
<dbReference type="AlphaFoldDB" id="A0A1H5WGC3"/>
<dbReference type="Proteomes" id="UP000242850">
    <property type="component" value="Unassembled WGS sequence"/>
</dbReference>
<dbReference type="Pfam" id="PF03698">
    <property type="entry name" value="UPF0180"/>
    <property type="match status" value="1"/>
</dbReference>